<dbReference type="EMBL" id="JXJN01023737">
    <property type="status" value="NOT_ANNOTATED_CDS"/>
    <property type="molecule type" value="Genomic_DNA"/>
</dbReference>
<dbReference type="EnsemblMetazoa" id="GPPI046116-RA">
    <property type="protein sequence ID" value="GPPI046116-PA"/>
    <property type="gene ID" value="GPPI046116"/>
</dbReference>
<organism evidence="1 2">
    <name type="scientific">Glossina palpalis gambiensis</name>
    <dbReference type="NCBI Taxonomy" id="67801"/>
    <lineage>
        <taxon>Eukaryota</taxon>
        <taxon>Metazoa</taxon>
        <taxon>Ecdysozoa</taxon>
        <taxon>Arthropoda</taxon>
        <taxon>Hexapoda</taxon>
        <taxon>Insecta</taxon>
        <taxon>Pterygota</taxon>
        <taxon>Neoptera</taxon>
        <taxon>Endopterygota</taxon>
        <taxon>Diptera</taxon>
        <taxon>Brachycera</taxon>
        <taxon>Muscomorpha</taxon>
        <taxon>Hippoboscoidea</taxon>
        <taxon>Glossinidae</taxon>
        <taxon>Glossina</taxon>
    </lineage>
</organism>
<dbReference type="VEuPathDB" id="VectorBase:GPPI046116"/>
<keyword evidence="2" id="KW-1185">Reference proteome</keyword>
<evidence type="ECO:0000313" key="1">
    <source>
        <dbReference type="EnsemblMetazoa" id="GPPI046116-PA"/>
    </source>
</evidence>
<proteinExistence type="predicted"/>
<reference evidence="1" key="2">
    <citation type="submission" date="2020-05" db="UniProtKB">
        <authorList>
            <consortium name="EnsemblMetazoa"/>
        </authorList>
    </citation>
    <scope>IDENTIFICATION</scope>
    <source>
        <strain evidence="1">IAEA</strain>
    </source>
</reference>
<sequence>THQLIEQFSLSEKSNLEKLLGVISWRKPSEFYKSVIILTGFNSDLTSLKQILNIALTVSNINEISDLLKVADKLWALHCSDLAAINDTTHRTQQDNINDSPVNRLESVVESLVKVANNICGTFARPVKDFKQLKLSAEIVLKAANRLYISVSGKNVLKAMSVYVESSSLLNLTFQLPFLFATLLNT</sequence>
<accession>A0A1B0C0S0</accession>
<dbReference type="AlphaFoldDB" id="A0A1B0C0S0"/>
<name>A0A1B0C0S0_9MUSC</name>
<dbReference type="Proteomes" id="UP000092460">
    <property type="component" value="Unassembled WGS sequence"/>
</dbReference>
<protein>
    <submittedName>
        <fullName evidence="1">Uncharacterized protein</fullName>
    </submittedName>
</protein>
<evidence type="ECO:0000313" key="2">
    <source>
        <dbReference type="Proteomes" id="UP000092460"/>
    </source>
</evidence>
<reference evidence="2" key="1">
    <citation type="submission" date="2015-01" db="EMBL/GenBank/DDBJ databases">
        <authorList>
            <person name="Aksoy S."/>
            <person name="Warren W."/>
            <person name="Wilson R.K."/>
        </authorList>
    </citation>
    <scope>NUCLEOTIDE SEQUENCE [LARGE SCALE GENOMIC DNA]</scope>
    <source>
        <strain evidence="2">IAEA</strain>
    </source>
</reference>